<dbReference type="Pfam" id="PF04777">
    <property type="entry name" value="Evr1_Alr"/>
    <property type="match status" value="1"/>
</dbReference>
<evidence type="ECO:0000256" key="5">
    <source>
        <dbReference type="ARBA" id="ARBA00023002"/>
    </source>
</evidence>
<dbReference type="Gene3D" id="1.20.120.310">
    <property type="entry name" value="ERV/ALR sulfhydryl oxidase domain"/>
    <property type="match status" value="1"/>
</dbReference>
<keyword evidence="5 9" id="KW-0560">Oxidoreductase</keyword>
<feature type="compositionally biased region" description="Low complexity" evidence="10">
    <location>
        <begin position="72"/>
        <end position="84"/>
    </location>
</feature>
<dbReference type="AlphaFoldDB" id="A0A2S2NE22"/>
<dbReference type="GO" id="GO:0005758">
    <property type="term" value="C:mitochondrial intermembrane space"/>
    <property type="evidence" value="ECO:0007669"/>
    <property type="project" value="UniProtKB-SubCell"/>
</dbReference>
<comment type="cofactor">
    <cofactor evidence="1 9">
        <name>FAD</name>
        <dbReference type="ChEBI" id="CHEBI:57692"/>
    </cofactor>
</comment>
<protein>
    <recommendedName>
        <fullName evidence="9">Sulfhydryl oxidase</fullName>
        <ecNumber evidence="9">1.8.3.2</ecNumber>
    </recommendedName>
</protein>
<dbReference type="InterPro" id="IPR039799">
    <property type="entry name" value="ALR/ERV"/>
</dbReference>
<reference evidence="12" key="1">
    <citation type="submission" date="2018-04" db="EMBL/GenBank/DDBJ databases">
        <title>Transcriptome of Schizaphis graminum biotype I.</title>
        <authorList>
            <person name="Scully E.D."/>
            <person name="Geib S.M."/>
            <person name="Palmer N.A."/>
            <person name="Koch K."/>
            <person name="Bradshaw J."/>
            <person name="Heng-Moss T."/>
            <person name="Sarath G."/>
        </authorList>
    </citation>
    <scope>NUCLEOTIDE SEQUENCE</scope>
</reference>
<keyword evidence="6" id="KW-0496">Mitochondrion</keyword>
<dbReference type="EC" id="1.8.3.2" evidence="9"/>
<dbReference type="EMBL" id="GGMR01002758">
    <property type="protein sequence ID" value="MBY15377.1"/>
    <property type="molecule type" value="Transcribed_RNA"/>
</dbReference>
<organism evidence="12">
    <name type="scientific">Schizaphis graminum</name>
    <name type="common">Green bug aphid</name>
    <dbReference type="NCBI Taxonomy" id="13262"/>
    <lineage>
        <taxon>Eukaryota</taxon>
        <taxon>Metazoa</taxon>
        <taxon>Ecdysozoa</taxon>
        <taxon>Arthropoda</taxon>
        <taxon>Hexapoda</taxon>
        <taxon>Insecta</taxon>
        <taxon>Pterygota</taxon>
        <taxon>Neoptera</taxon>
        <taxon>Paraneoptera</taxon>
        <taxon>Hemiptera</taxon>
        <taxon>Sternorrhyncha</taxon>
        <taxon>Aphidomorpha</taxon>
        <taxon>Aphidoidea</taxon>
        <taxon>Aphididae</taxon>
        <taxon>Aphidini</taxon>
        <taxon>Schizaphis</taxon>
    </lineage>
</organism>
<dbReference type="InterPro" id="IPR017905">
    <property type="entry name" value="ERV/ALR_sulphydryl_oxidase"/>
</dbReference>
<dbReference type="PROSITE" id="PS51324">
    <property type="entry name" value="ERV_ALR"/>
    <property type="match status" value="1"/>
</dbReference>
<evidence type="ECO:0000256" key="6">
    <source>
        <dbReference type="ARBA" id="ARBA00023128"/>
    </source>
</evidence>
<evidence type="ECO:0000256" key="4">
    <source>
        <dbReference type="ARBA" id="ARBA00022827"/>
    </source>
</evidence>
<evidence type="ECO:0000256" key="7">
    <source>
        <dbReference type="ARBA" id="ARBA00023157"/>
    </source>
</evidence>
<dbReference type="GO" id="GO:0016971">
    <property type="term" value="F:flavin-dependent sulfhydryl oxidase activity"/>
    <property type="evidence" value="ECO:0007669"/>
    <property type="project" value="InterPro"/>
</dbReference>
<keyword evidence="4 9" id="KW-0274">FAD</keyword>
<keyword evidence="7" id="KW-1015">Disulfide bond</keyword>
<dbReference type="FunFam" id="1.20.120.310:FF:000003">
    <property type="entry name" value="Sulfhydryl oxidase"/>
    <property type="match status" value="1"/>
</dbReference>
<evidence type="ECO:0000259" key="11">
    <source>
        <dbReference type="PROSITE" id="PS51324"/>
    </source>
</evidence>
<gene>
    <name evidence="12" type="primary">Gfer</name>
    <name evidence="12" type="ORF">g.74366</name>
</gene>
<sequence>MSIFYNIFYNSYLVFVNSHQRSLFTLNNVKEKPLDNIYTQQSQANEPCRSCTDFRTFSRMRRQEFSQNQVQSEKSSSKNNINETKILEHQREDCPLDKNELGRCTWKLLHTIAATYADKPSQEDQSNMEQFIRLIPKVYPCEICANDFAEILTYHPPNISSQQSFAKWMCEAHNMVNRKLDKPLFDCSKVNERWRDGWPDGHCD</sequence>
<evidence type="ECO:0000256" key="9">
    <source>
        <dbReference type="RuleBase" id="RU371123"/>
    </source>
</evidence>
<accession>A0A2S2NE22</accession>
<evidence type="ECO:0000256" key="1">
    <source>
        <dbReference type="ARBA" id="ARBA00001974"/>
    </source>
</evidence>
<evidence type="ECO:0000313" key="12">
    <source>
        <dbReference type="EMBL" id="MBY15377.1"/>
    </source>
</evidence>
<dbReference type="GO" id="GO:0050660">
    <property type="term" value="F:flavin adenine dinucleotide binding"/>
    <property type="evidence" value="ECO:0007669"/>
    <property type="project" value="TreeGrafter"/>
</dbReference>
<comment type="catalytic activity">
    <reaction evidence="8 9">
        <text>2 R'C(R)SH + O2 = R'C(R)S-S(R)CR' + H2O2</text>
        <dbReference type="Rhea" id="RHEA:17357"/>
        <dbReference type="ChEBI" id="CHEBI:15379"/>
        <dbReference type="ChEBI" id="CHEBI:16240"/>
        <dbReference type="ChEBI" id="CHEBI:16520"/>
        <dbReference type="ChEBI" id="CHEBI:17412"/>
        <dbReference type="EC" id="1.8.3.2"/>
    </reaction>
</comment>
<proteinExistence type="predicted"/>
<keyword evidence="3 9" id="KW-0285">Flavoprotein</keyword>
<name>A0A2S2NE22_SCHGA</name>
<evidence type="ECO:0000256" key="10">
    <source>
        <dbReference type="SAM" id="MobiDB-lite"/>
    </source>
</evidence>
<evidence type="ECO:0000256" key="3">
    <source>
        <dbReference type="ARBA" id="ARBA00022630"/>
    </source>
</evidence>
<feature type="domain" description="ERV/ALR sulfhydryl oxidase" evidence="11">
    <location>
        <begin position="94"/>
        <end position="194"/>
    </location>
</feature>
<evidence type="ECO:0000256" key="2">
    <source>
        <dbReference type="ARBA" id="ARBA00004569"/>
    </source>
</evidence>
<dbReference type="PANTHER" id="PTHR12645">
    <property type="entry name" value="ALR/ERV"/>
    <property type="match status" value="1"/>
</dbReference>
<comment type="subcellular location">
    <subcellularLocation>
        <location evidence="2">Mitochondrion intermembrane space</location>
    </subcellularLocation>
</comment>
<evidence type="ECO:0000256" key="8">
    <source>
        <dbReference type="ARBA" id="ARBA00048864"/>
    </source>
</evidence>
<feature type="region of interest" description="Disordered" evidence="10">
    <location>
        <begin position="65"/>
        <end position="84"/>
    </location>
</feature>
<dbReference type="InterPro" id="IPR036774">
    <property type="entry name" value="ERV/ALR_sulphydryl_oxid_sf"/>
</dbReference>
<dbReference type="PANTHER" id="PTHR12645:SF0">
    <property type="entry name" value="FAD-LINKED SULFHYDRYL OXIDASE ALR"/>
    <property type="match status" value="1"/>
</dbReference>
<dbReference type="SUPFAM" id="SSF69000">
    <property type="entry name" value="FAD-dependent thiol oxidase"/>
    <property type="match status" value="1"/>
</dbReference>